<dbReference type="EMBL" id="UZAU01000694">
    <property type="status" value="NOT_ANNOTATED_CDS"/>
    <property type="molecule type" value="Genomic_DNA"/>
</dbReference>
<evidence type="ECO:0008006" key="3">
    <source>
        <dbReference type="Google" id="ProtNLM"/>
    </source>
</evidence>
<accession>A0A803QCL1</accession>
<sequence>MHKHSPSSLLIIHGIFSDSLIRNQPEQSNMFRTNPYSGRHLARLWSDLSTYFASQTEAKIDQFTTELQNLKKGAPALNEYLLKVRSLIDKLNSIGHKTSPKEHIAAIFCGLPSPDYDTFVISVNSGVEPLDVTALEALLLAQEHRIERKNRDLDSASVNLANSNSRSRSNSG</sequence>
<dbReference type="Proteomes" id="UP000596661">
    <property type="component" value="Chromosome 8"/>
</dbReference>
<evidence type="ECO:0000313" key="1">
    <source>
        <dbReference type="EnsemblPlants" id="cds.evm.model.08.858"/>
    </source>
</evidence>
<name>A0A803QCL1_CANSA</name>
<dbReference type="AlphaFoldDB" id="A0A803QCL1"/>
<dbReference type="Gramene" id="evm.model.08.858">
    <property type="protein sequence ID" value="cds.evm.model.08.858"/>
    <property type="gene ID" value="evm.TU.08.858"/>
</dbReference>
<dbReference type="PANTHER" id="PTHR47481">
    <property type="match status" value="1"/>
</dbReference>
<organism evidence="1 2">
    <name type="scientific">Cannabis sativa</name>
    <name type="common">Hemp</name>
    <name type="synonym">Marijuana</name>
    <dbReference type="NCBI Taxonomy" id="3483"/>
    <lineage>
        <taxon>Eukaryota</taxon>
        <taxon>Viridiplantae</taxon>
        <taxon>Streptophyta</taxon>
        <taxon>Embryophyta</taxon>
        <taxon>Tracheophyta</taxon>
        <taxon>Spermatophyta</taxon>
        <taxon>Magnoliopsida</taxon>
        <taxon>eudicotyledons</taxon>
        <taxon>Gunneridae</taxon>
        <taxon>Pentapetalae</taxon>
        <taxon>rosids</taxon>
        <taxon>fabids</taxon>
        <taxon>Rosales</taxon>
        <taxon>Cannabaceae</taxon>
        <taxon>Cannabis</taxon>
    </lineage>
</organism>
<protein>
    <recommendedName>
        <fullName evidence="3">Retrotransposon gag domain-containing protein</fullName>
    </recommendedName>
</protein>
<reference evidence="1" key="1">
    <citation type="submission" date="2018-11" db="EMBL/GenBank/DDBJ databases">
        <authorList>
            <person name="Grassa J C."/>
        </authorList>
    </citation>
    <scope>NUCLEOTIDE SEQUENCE [LARGE SCALE GENOMIC DNA]</scope>
</reference>
<dbReference type="PANTHER" id="PTHR47481:SF31">
    <property type="entry name" value="OS01G0873500 PROTEIN"/>
    <property type="match status" value="1"/>
</dbReference>
<reference evidence="1" key="2">
    <citation type="submission" date="2021-03" db="UniProtKB">
        <authorList>
            <consortium name="EnsemblPlants"/>
        </authorList>
    </citation>
    <scope>IDENTIFICATION</scope>
</reference>
<keyword evidence="2" id="KW-1185">Reference proteome</keyword>
<evidence type="ECO:0000313" key="2">
    <source>
        <dbReference type="Proteomes" id="UP000596661"/>
    </source>
</evidence>
<dbReference type="Pfam" id="PF14223">
    <property type="entry name" value="Retrotran_gag_2"/>
    <property type="match status" value="1"/>
</dbReference>
<proteinExistence type="predicted"/>
<dbReference type="EnsemblPlants" id="evm.model.08.858">
    <property type="protein sequence ID" value="cds.evm.model.08.858"/>
    <property type="gene ID" value="evm.TU.08.858"/>
</dbReference>